<dbReference type="CDD" id="cd04725">
    <property type="entry name" value="OMP_decarboxylase_like"/>
    <property type="match status" value="1"/>
</dbReference>
<dbReference type="PANTHER" id="PTHR32119:SF2">
    <property type="entry name" value="OROTIDINE 5'-PHOSPHATE DECARBOXYLASE"/>
    <property type="match status" value="1"/>
</dbReference>
<dbReference type="RefSeq" id="XP_014680226.1">
    <property type="nucleotide sequence ID" value="XM_014824740.1"/>
</dbReference>
<accession>A0ABM1F705</accession>
<dbReference type="InterPro" id="IPR011060">
    <property type="entry name" value="RibuloseP-bd_barrel"/>
</dbReference>
<dbReference type="HAMAP" id="MF_01200_B">
    <property type="entry name" value="OMPdecase_type1_B"/>
    <property type="match status" value="1"/>
</dbReference>
<dbReference type="Pfam" id="PF00215">
    <property type="entry name" value="OMPdecase"/>
    <property type="match status" value="1"/>
</dbReference>
<dbReference type="SUPFAM" id="SSF51366">
    <property type="entry name" value="Ribulose-phoshate binding barrel"/>
    <property type="match status" value="1"/>
</dbReference>
<evidence type="ECO:0000259" key="8">
    <source>
        <dbReference type="SMART" id="SM00934"/>
    </source>
</evidence>
<evidence type="ECO:0000256" key="2">
    <source>
        <dbReference type="ARBA" id="ARBA00012321"/>
    </source>
</evidence>
<comment type="pathway">
    <text evidence="1 7">Pyrimidine metabolism; UMP biosynthesis via de novo pathway; UMP from orotate: step 2/2.</text>
</comment>
<name>A0ABM1F705_PRICU</name>
<keyword evidence="9" id="KW-1185">Reference proteome</keyword>
<organism evidence="9 10">
    <name type="scientific">Priapulus caudatus</name>
    <name type="common">Priapulid worm</name>
    <dbReference type="NCBI Taxonomy" id="37621"/>
    <lineage>
        <taxon>Eukaryota</taxon>
        <taxon>Metazoa</taxon>
        <taxon>Ecdysozoa</taxon>
        <taxon>Scalidophora</taxon>
        <taxon>Priapulida</taxon>
        <taxon>Priapulimorpha</taxon>
        <taxon>Priapulimorphida</taxon>
        <taxon>Priapulidae</taxon>
        <taxon>Priapulus</taxon>
    </lineage>
</organism>
<feature type="domain" description="Orotidine 5'-phosphate decarboxylase" evidence="8">
    <location>
        <begin position="8"/>
        <end position="228"/>
    </location>
</feature>
<dbReference type="InterPro" id="IPR001754">
    <property type="entry name" value="OMPdeCOase_dom"/>
</dbReference>
<comment type="similarity">
    <text evidence="7">Belongs to the OMP decarboxylase family.</text>
</comment>
<evidence type="ECO:0000256" key="6">
    <source>
        <dbReference type="ARBA" id="ARBA00023239"/>
    </source>
</evidence>
<dbReference type="InterPro" id="IPR047596">
    <property type="entry name" value="OMPdecase_bac"/>
</dbReference>
<evidence type="ECO:0000256" key="1">
    <source>
        <dbReference type="ARBA" id="ARBA00004861"/>
    </source>
</evidence>
<keyword evidence="5 7" id="KW-0665">Pyrimidine biosynthesis</keyword>
<dbReference type="SMART" id="SM00934">
    <property type="entry name" value="OMPdecase"/>
    <property type="match status" value="1"/>
</dbReference>
<dbReference type="GeneID" id="106820199"/>
<reference evidence="10" key="1">
    <citation type="submission" date="2025-08" db="UniProtKB">
        <authorList>
            <consortium name="RefSeq"/>
        </authorList>
    </citation>
    <scope>IDENTIFICATION</scope>
</reference>
<keyword evidence="4 7" id="KW-0210">Decarboxylase</keyword>
<evidence type="ECO:0000256" key="5">
    <source>
        <dbReference type="ARBA" id="ARBA00022975"/>
    </source>
</evidence>
<dbReference type="PANTHER" id="PTHR32119">
    <property type="entry name" value="OROTIDINE 5'-PHOSPHATE DECARBOXYLASE"/>
    <property type="match status" value="1"/>
</dbReference>
<dbReference type="Proteomes" id="UP000695022">
    <property type="component" value="Unplaced"/>
</dbReference>
<proteinExistence type="inferred from homology"/>
<dbReference type="InterPro" id="IPR013785">
    <property type="entry name" value="Aldolase_TIM"/>
</dbReference>
<protein>
    <recommendedName>
        <fullName evidence="3 7">Orotidine 5'-phosphate decarboxylase</fullName>
        <ecNumber evidence="2 7">4.1.1.23</ecNumber>
    </recommendedName>
</protein>
<dbReference type="NCBIfam" id="NF001273">
    <property type="entry name" value="PRK00230.1"/>
    <property type="match status" value="1"/>
</dbReference>
<dbReference type="NCBIfam" id="TIGR01740">
    <property type="entry name" value="pyrF"/>
    <property type="match status" value="1"/>
</dbReference>
<evidence type="ECO:0000313" key="9">
    <source>
        <dbReference type="Proteomes" id="UP000695022"/>
    </source>
</evidence>
<dbReference type="Gene3D" id="3.20.20.70">
    <property type="entry name" value="Aldolase class I"/>
    <property type="match status" value="1"/>
</dbReference>
<sequence length="237" mass="25675">MEIKMSSKLIVALDFSSADQALEFVNPLSPPDCKLKVGFELFVSAGPDLVRTLTGKGFDIFLDLKFHDIPNTVASVCKEAAKLDVWMMNVHASGGLEMMYAAHAALSELACPPKLIAVSVLTSMNDEQLQETGVDRLAKDQVFHLAGLAKQAGLDGMVCSAQEAKALRQQFGDEFLLVTPGIRPVGAERGDQSRVMTPRDAIQEGVDYIVVGRPITQSSTPLEIIRQINADLVHQPV</sequence>
<dbReference type="InterPro" id="IPR018089">
    <property type="entry name" value="OMPdecase_AS"/>
</dbReference>
<dbReference type="PROSITE" id="PS00156">
    <property type="entry name" value="OMPDECASE"/>
    <property type="match status" value="1"/>
</dbReference>
<evidence type="ECO:0000256" key="4">
    <source>
        <dbReference type="ARBA" id="ARBA00022793"/>
    </source>
</evidence>
<keyword evidence="6 7" id="KW-0456">Lyase</keyword>
<evidence type="ECO:0000313" key="10">
    <source>
        <dbReference type="RefSeq" id="XP_014680226.1"/>
    </source>
</evidence>
<gene>
    <name evidence="10" type="primary">LOC106820199</name>
</gene>
<comment type="catalytic activity">
    <reaction evidence="7">
        <text>orotidine 5'-phosphate + H(+) = UMP + CO2</text>
        <dbReference type="Rhea" id="RHEA:11596"/>
        <dbReference type="ChEBI" id="CHEBI:15378"/>
        <dbReference type="ChEBI" id="CHEBI:16526"/>
        <dbReference type="ChEBI" id="CHEBI:57538"/>
        <dbReference type="ChEBI" id="CHEBI:57865"/>
        <dbReference type="EC" id="4.1.1.23"/>
    </reaction>
</comment>
<evidence type="ECO:0000256" key="3">
    <source>
        <dbReference type="ARBA" id="ARBA00021923"/>
    </source>
</evidence>
<dbReference type="InterPro" id="IPR014732">
    <property type="entry name" value="OMPdecase"/>
</dbReference>
<dbReference type="EC" id="4.1.1.23" evidence="2 7"/>
<evidence type="ECO:0000256" key="7">
    <source>
        <dbReference type="RuleBase" id="RU000512"/>
    </source>
</evidence>